<reference evidence="15" key="1">
    <citation type="submission" date="2021-05" db="EMBL/GenBank/DDBJ databases">
        <authorList>
            <person name="Tigano A."/>
        </authorList>
    </citation>
    <scope>NUCLEOTIDE SEQUENCE</scope>
</reference>
<dbReference type="InterPro" id="IPR003006">
    <property type="entry name" value="Ig/MHC_CS"/>
</dbReference>
<protein>
    <submittedName>
        <fullName evidence="15">(Atlantic silverside) hypothetical protein</fullName>
    </submittedName>
</protein>
<dbReference type="Proteomes" id="UP000677803">
    <property type="component" value="Unassembled WGS sequence"/>
</dbReference>
<keyword evidence="5 12" id="KW-1133">Transmembrane helix</keyword>
<evidence type="ECO:0000256" key="6">
    <source>
        <dbReference type="ARBA" id="ARBA00023130"/>
    </source>
</evidence>
<dbReference type="InterPro" id="IPR050160">
    <property type="entry name" value="MHC/Immunoglobulin"/>
</dbReference>
<evidence type="ECO:0000256" key="5">
    <source>
        <dbReference type="ARBA" id="ARBA00022989"/>
    </source>
</evidence>
<evidence type="ECO:0000256" key="1">
    <source>
        <dbReference type="ARBA" id="ARBA00004479"/>
    </source>
</evidence>
<dbReference type="GO" id="GO:0002504">
    <property type="term" value="P:antigen processing and presentation of peptide or polysaccharide antigen via MHC class II"/>
    <property type="evidence" value="ECO:0007669"/>
    <property type="project" value="UniProtKB-KW"/>
</dbReference>
<dbReference type="InterPro" id="IPR007110">
    <property type="entry name" value="Ig-like_dom"/>
</dbReference>
<comment type="subcellular location">
    <subcellularLocation>
        <location evidence="1">Membrane</location>
        <topology evidence="1">Single-pass type I membrane protein</topology>
    </subcellularLocation>
</comment>
<name>A0A8S4BNH4_9TELE</name>
<dbReference type="OrthoDB" id="9940220at2759"/>
<feature type="transmembrane region" description="Helical" evidence="12">
    <location>
        <begin position="468"/>
        <end position="489"/>
    </location>
</feature>
<dbReference type="PANTHER" id="PTHR19944">
    <property type="entry name" value="MHC CLASS II-RELATED"/>
    <property type="match status" value="1"/>
</dbReference>
<feature type="chain" id="PRO_5035757751" evidence="13">
    <location>
        <begin position="22"/>
        <end position="712"/>
    </location>
</feature>
<dbReference type="SUPFAM" id="SSF54452">
    <property type="entry name" value="MHC antigen-recognition domain"/>
    <property type="match status" value="3"/>
</dbReference>
<comment type="similarity">
    <text evidence="2">Belongs to the MHC class II family.</text>
</comment>
<dbReference type="Pfam" id="PF00993">
    <property type="entry name" value="MHC_II_alpha"/>
    <property type="match status" value="1"/>
</dbReference>
<keyword evidence="9" id="KW-0325">Glycoprotein</keyword>
<evidence type="ECO:0000313" key="15">
    <source>
        <dbReference type="EMBL" id="CAG6015458.1"/>
    </source>
</evidence>
<dbReference type="PROSITE" id="PS00290">
    <property type="entry name" value="IG_MHC"/>
    <property type="match status" value="1"/>
</dbReference>
<gene>
    <name evidence="15" type="ORF">MMEN_LOCUS19634</name>
</gene>
<evidence type="ECO:0000256" key="4">
    <source>
        <dbReference type="ARBA" id="ARBA00022859"/>
    </source>
</evidence>
<keyword evidence="13" id="KW-0732">Signal</keyword>
<evidence type="ECO:0000256" key="8">
    <source>
        <dbReference type="ARBA" id="ARBA00023157"/>
    </source>
</evidence>
<keyword evidence="7 12" id="KW-0472">Membrane</keyword>
<keyword evidence="4" id="KW-0391">Immunity</keyword>
<dbReference type="InterPro" id="IPR011162">
    <property type="entry name" value="MHC_I/II-like_Ag-recog"/>
</dbReference>
<evidence type="ECO:0000256" key="10">
    <source>
        <dbReference type="ARBA" id="ARBA00023182"/>
    </source>
</evidence>
<evidence type="ECO:0000256" key="11">
    <source>
        <dbReference type="ARBA" id="ARBA00023319"/>
    </source>
</evidence>
<dbReference type="InterPro" id="IPR003597">
    <property type="entry name" value="Ig_C1-set"/>
</dbReference>
<dbReference type="InterPro" id="IPR013783">
    <property type="entry name" value="Ig-like_fold"/>
</dbReference>
<accession>A0A8S4BNH4</accession>
<dbReference type="Gene3D" id="2.60.40.10">
    <property type="entry name" value="Immunoglobulins"/>
    <property type="match status" value="3"/>
</dbReference>
<feature type="transmembrane region" description="Helical" evidence="12">
    <location>
        <begin position="214"/>
        <end position="235"/>
    </location>
</feature>
<feature type="domain" description="Ig-like" evidence="14">
    <location>
        <begin position="112"/>
        <end position="194"/>
    </location>
</feature>
<dbReference type="Gene3D" id="3.10.320.10">
    <property type="entry name" value="Class II Histocompatibility Antigen, M Beta Chain, Chain B, domain 1"/>
    <property type="match status" value="3"/>
</dbReference>
<evidence type="ECO:0000256" key="12">
    <source>
        <dbReference type="SAM" id="Phobius"/>
    </source>
</evidence>
<keyword evidence="11" id="KW-0393">Immunoglobulin domain</keyword>
<sequence length="712" mass="81657">MSRGLDFFILFELFLVFLSEGTLYGHYDARCQSSSHDGQDAVLLEQFYINKKLEAQYNSTLGKIVGYTKKAKELADLLNKSPNYLHHQIWKANLCKKNTPLAYEGLLTPVEPYVWLRTAQAGSSKHPLILICSAYDFYPKMIRVSWLRDGEEVKTYVTSTEELPNGNWLYQMHSYLELTPKPGEKISCMVEHASLMEPKLYHWEPKLDFKMNEIAVGSAGLILGLLFSVSGFIYYKKKTIERVAVPTTETLSMLIRLRQKVYVLSEQNIRKLEIAHDITYTVGCFDNSSTEVQLEFDSEELFHVDFKKGEVEYTGPAFLEVDLKELFKNLNVYNNALKNKKACSAVLAYCTLDAKHLPEERDPPENIIYTAEEIKLGVENTLICFVNHFYPPFIEVSWTKNGVPVTEGVSTSQYYPNQDQTFHQFSTLRFTPSETDTYSCTVEHVALESPKTRIWEADFSHQSSEKDVFFGVALCLGLLGCVAGIYLMVRVRQRHAFYVYGLLRCQFTSTQDLLYLEQIYFNKVLLLQFNSTLGEYRGYTKKAKDVADGLNKSKRFREQAMKNREKCRAYQPQAFGLLSEPVEPSVKLTSVEVPGNKHRSLLICSAYDFYPKPIKLSWLRNGKEVTTEVTSTEELPDGNWLYQVHSHLEFTPNSKDKITCQVEHASLMEPKLYNWEPTPKTKFNKVIVGTMVLVLGVVFFLAGLVLYKRTTS</sequence>
<evidence type="ECO:0000256" key="3">
    <source>
        <dbReference type="ARBA" id="ARBA00022692"/>
    </source>
</evidence>
<evidence type="ECO:0000259" key="14">
    <source>
        <dbReference type="PROSITE" id="PS50835"/>
    </source>
</evidence>
<dbReference type="Pfam" id="PF07654">
    <property type="entry name" value="C1-set"/>
    <property type="match status" value="3"/>
</dbReference>
<evidence type="ECO:0000313" key="16">
    <source>
        <dbReference type="Proteomes" id="UP000677803"/>
    </source>
</evidence>
<dbReference type="InterPro" id="IPR001003">
    <property type="entry name" value="MHC_II_a_N"/>
</dbReference>
<keyword evidence="16" id="KW-1185">Reference proteome</keyword>
<dbReference type="GO" id="GO:0002250">
    <property type="term" value="P:adaptive immune response"/>
    <property type="evidence" value="ECO:0007669"/>
    <property type="project" value="UniProtKB-KW"/>
</dbReference>
<keyword evidence="10" id="KW-0491">MHC II</keyword>
<keyword evidence="3 12" id="KW-0812">Transmembrane</keyword>
<dbReference type="PROSITE" id="PS50835">
    <property type="entry name" value="IG_LIKE"/>
    <property type="match status" value="3"/>
</dbReference>
<proteinExistence type="inferred from homology"/>
<dbReference type="SUPFAM" id="SSF48726">
    <property type="entry name" value="Immunoglobulin"/>
    <property type="match status" value="3"/>
</dbReference>
<dbReference type="SMART" id="SM00920">
    <property type="entry name" value="MHC_II_alpha"/>
    <property type="match status" value="1"/>
</dbReference>
<dbReference type="InterPro" id="IPR014745">
    <property type="entry name" value="MHC_II_a/b_N"/>
</dbReference>
<dbReference type="Pfam" id="PF00969">
    <property type="entry name" value="MHC_II_beta"/>
    <property type="match status" value="2"/>
</dbReference>
<dbReference type="EMBL" id="CAJRST010038888">
    <property type="protein sequence ID" value="CAG6015458.1"/>
    <property type="molecule type" value="Genomic_DNA"/>
</dbReference>
<dbReference type="PANTHER" id="PTHR19944:SF99">
    <property type="entry name" value="HLA CLASS II HISTOCOMPATIBILITY ANTIGEN, DRB1 BETA CHAIN"/>
    <property type="match status" value="1"/>
</dbReference>
<dbReference type="InterPro" id="IPR036179">
    <property type="entry name" value="Ig-like_dom_sf"/>
</dbReference>
<evidence type="ECO:0000256" key="7">
    <source>
        <dbReference type="ARBA" id="ARBA00023136"/>
    </source>
</evidence>
<organism evidence="15 16">
    <name type="scientific">Menidia menidia</name>
    <name type="common">Atlantic silverside</name>
    <dbReference type="NCBI Taxonomy" id="238744"/>
    <lineage>
        <taxon>Eukaryota</taxon>
        <taxon>Metazoa</taxon>
        <taxon>Chordata</taxon>
        <taxon>Craniata</taxon>
        <taxon>Vertebrata</taxon>
        <taxon>Euteleostomi</taxon>
        <taxon>Actinopterygii</taxon>
        <taxon>Neopterygii</taxon>
        <taxon>Teleostei</taxon>
        <taxon>Neoteleostei</taxon>
        <taxon>Acanthomorphata</taxon>
        <taxon>Ovalentaria</taxon>
        <taxon>Atherinomorphae</taxon>
        <taxon>Atheriniformes</taxon>
        <taxon>Atherinopsidae</taxon>
        <taxon>Menidiinae</taxon>
        <taxon>Menidia</taxon>
    </lineage>
</organism>
<feature type="domain" description="Ig-like" evidence="14">
    <location>
        <begin position="584"/>
        <end position="666"/>
    </location>
</feature>
<dbReference type="InterPro" id="IPR000353">
    <property type="entry name" value="MHC_II_b_N"/>
</dbReference>
<comment type="caution">
    <text evidence="15">The sequence shown here is derived from an EMBL/GenBank/DDBJ whole genome shotgun (WGS) entry which is preliminary data.</text>
</comment>
<dbReference type="SMART" id="SM00407">
    <property type="entry name" value="IGc1"/>
    <property type="match status" value="3"/>
</dbReference>
<feature type="transmembrane region" description="Helical" evidence="12">
    <location>
        <begin position="686"/>
        <end position="707"/>
    </location>
</feature>
<feature type="domain" description="Ig-like" evidence="14">
    <location>
        <begin position="363"/>
        <end position="460"/>
    </location>
</feature>
<feature type="signal peptide" evidence="13">
    <location>
        <begin position="1"/>
        <end position="21"/>
    </location>
</feature>
<keyword evidence="6" id="KW-1064">Adaptive immunity</keyword>
<feature type="non-terminal residue" evidence="15">
    <location>
        <position position="712"/>
    </location>
</feature>
<evidence type="ECO:0000256" key="2">
    <source>
        <dbReference type="ARBA" id="ARBA00007394"/>
    </source>
</evidence>
<evidence type="ECO:0000256" key="13">
    <source>
        <dbReference type="SAM" id="SignalP"/>
    </source>
</evidence>
<dbReference type="AlphaFoldDB" id="A0A8S4BNH4"/>
<dbReference type="SMART" id="SM00921">
    <property type="entry name" value="MHC_II_beta"/>
    <property type="match status" value="2"/>
</dbReference>
<keyword evidence="8" id="KW-1015">Disulfide bond</keyword>
<dbReference type="CDD" id="cd05767">
    <property type="entry name" value="IgC1_MHC_II_alpha"/>
    <property type="match status" value="1"/>
</dbReference>
<dbReference type="GO" id="GO:0042613">
    <property type="term" value="C:MHC class II protein complex"/>
    <property type="evidence" value="ECO:0007669"/>
    <property type="project" value="UniProtKB-KW"/>
</dbReference>
<evidence type="ECO:0000256" key="9">
    <source>
        <dbReference type="ARBA" id="ARBA00023180"/>
    </source>
</evidence>